<accession>A0AAV7VNL5</accession>
<keyword evidence="2" id="KW-1185">Reference proteome</keyword>
<gene>
    <name evidence="1" type="ORF">NDU88_006782</name>
</gene>
<evidence type="ECO:0000313" key="1">
    <source>
        <dbReference type="EMBL" id="KAJ1202987.1"/>
    </source>
</evidence>
<evidence type="ECO:0000313" key="2">
    <source>
        <dbReference type="Proteomes" id="UP001066276"/>
    </source>
</evidence>
<dbReference type="EMBL" id="JANPWB010000003">
    <property type="protein sequence ID" value="KAJ1202987.1"/>
    <property type="molecule type" value="Genomic_DNA"/>
</dbReference>
<name>A0AAV7VNL5_PLEWA</name>
<dbReference type="AlphaFoldDB" id="A0AAV7VNL5"/>
<dbReference type="Proteomes" id="UP001066276">
    <property type="component" value="Chromosome 2_1"/>
</dbReference>
<proteinExistence type="predicted"/>
<organism evidence="1 2">
    <name type="scientific">Pleurodeles waltl</name>
    <name type="common">Iberian ribbed newt</name>
    <dbReference type="NCBI Taxonomy" id="8319"/>
    <lineage>
        <taxon>Eukaryota</taxon>
        <taxon>Metazoa</taxon>
        <taxon>Chordata</taxon>
        <taxon>Craniata</taxon>
        <taxon>Vertebrata</taxon>
        <taxon>Euteleostomi</taxon>
        <taxon>Amphibia</taxon>
        <taxon>Batrachia</taxon>
        <taxon>Caudata</taxon>
        <taxon>Salamandroidea</taxon>
        <taxon>Salamandridae</taxon>
        <taxon>Pleurodelinae</taxon>
        <taxon>Pleurodeles</taxon>
    </lineage>
</organism>
<protein>
    <submittedName>
        <fullName evidence="1">Uncharacterized protein</fullName>
    </submittedName>
</protein>
<comment type="caution">
    <text evidence="1">The sequence shown here is derived from an EMBL/GenBank/DDBJ whole genome shotgun (WGS) entry which is preliminary data.</text>
</comment>
<reference evidence="1" key="1">
    <citation type="journal article" date="2022" name="bioRxiv">
        <title>Sequencing and chromosome-scale assembly of the giantPleurodeles waltlgenome.</title>
        <authorList>
            <person name="Brown T."/>
            <person name="Elewa A."/>
            <person name="Iarovenko S."/>
            <person name="Subramanian E."/>
            <person name="Araus A.J."/>
            <person name="Petzold A."/>
            <person name="Susuki M."/>
            <person name="Suzuki K.-i.T."/>
            <person name="Hayashi T."/>
            <person name="Toyoda A."/>
            <person name="Oliveira C."/>
            <person name="Osipova E."/>
            <person name="Leigh N.D."/>
            <person name="Simon A."/>
            <person name="Yun M.H."/>
        </authorList>
    </citation>
    <scope>NUCLEOTIDE SEQUENCE</scope>
    <source>
        <strain evidence="1">20211129_DDA</strain>
        <tissue evidence="1">Liver</tissue>
    </source>
</reference>
<sequence length="96" mass="10545">MLHRGRSGVGVRRDVAQRPQWSRSQARCCTEAAVEQSQARCGTEAAVEQESGAMLHRGRSGAGVKDYGGLQCFIFFGYLFKSVVKQTPRQGLQSIL</sequence>